<proteinExistence type="predicted"/>
<evidence type="ECO:0000313" key="2">
    <source>
        <dbReference type="Proteomes" id="UP001597307"/>
    </source>
</evidence>
<evidence type="ECO:0000313" key="1">
    <source>
        <dbReference type="EMBL" id="MFD1845283.1"/>
    </source>
</evidence>
<comment type="caution">
    <text evidence="1">The sequence shown here is derived from an EMBL/GenBank/DDBJ whole genome shotgun (WGS) entry which is preliminary data.</text>
</comment>
<reference evidence="2" key="1">
    <citation type="journal article" date="2019" name="Int. J. Syst. Evol. Microbiol.">
        <title>The Global Catalogue of Microorganisms (GCM) 10K type strain sequencing project: providing services to taxonomists for standard genome sequencing and annotation.</title>
        <authorList>
            <consortium name="The Broad Institute Genomics Platform"/>
            <consortium name="The Broad Institute Genome Sequencing Center for Infectious Disease"/>
            <person name="Wu L."/>
            <person name="Ma J."/>
        </authorList>
    </citation>
    <scope>NUCLEOTIDE SEQUENCE [LARGE SCALE GENOMIC DNA]</scope>
    <source>
        <strain evidence="2">JCM 11496</strain>
    </source>
</reference>
<accession>A0ABW4Q4U1</accession>
<dbReference type="InterPro" id="IPR045436">
    <property type="entry name" value="DUF6507"/>
</dbReference>
<keyword evidence="2" id="KW-1185">Reference proteome</keyword>
<dbReference type="Pfam" id="PF20117">
    <property type="entry name" value="DUF6507"/>
    <property type="match status" value="1"/>
</dbReference>
<protein>
    <submittedName>
        <fullName evidence="1">DUF6507 family protein</fullName>
    </submittedName>
</protein>
<gene>
    <name evidence="1" type="ORF">ACFSFX_01560</name>
</gene>
<dbReference type="EMBL" id="JBHUGA010000004">
    <property type="protein sequence ID" value="MFD1845283.1"/>
    <property type="molecule type" value="Genomic_DNA"/>
</dbReference>
<organism evidence="1 2">
    <name type="scientific">Arthrobacter flavus</name>
    <dbReference type="NCBI Taxonomy" id="95172"/>
    <lineage>
        <taxon>Bacteria</taxon>
        <taxon>Bacillati</taxon>
        <taxon>Actinomycetota</taxon>
        <taxon>Actinomycetes</taxon>
        <taxon>Micrococcales</taxon>
        <taxon>Micrococcaceae</taxon>
        <taxon>Arthrobacter</taxon>
    </lineage>
</organism>
<name>A0ABW4Q4U1_9MICC</name>
<sequence>MTAWDIDAASARGIIARTVEEMLEFHTAGDEMDTAIQVAASASNSPGIAAALASVYDDYVKLLISNATVRATNACNGTSQAVNWYVQGDLDMATTSQHSASQVPE</sequence>
<dbReference type="Proteomes" id="UP001597307">
    <property type="component" value="Unassembled WGS sequence"/>
</dbReference>
<dbReference type="RefSeq" id="WP_343877333.1">
    <property type="nucleotide sequence ID" value="NZ_BAAAIJ010000004.1"/>
</dbReference>